<keyword evidence="3" id="KW-1185">Reference proteome</keyword>
<dbReference type="EMBL" id="JACEIK010000947">
    <property type="protein sequence ID" value="MCD7464233.1"/>
    <property type="molecule type" value="Genomic_DNA"/>
</dbReference>
<protein>
    <submittedName>
        <fullName evidence="2">Uncharacterized protein</fullName>
    </submittedName>
</protein>
<feature type="compositionally biased region" description="Low complexity" evidence="1">
    <location>
        <begin position="83"/>
        <end position="94"/>
    </location>
</feature>
<gene>
    <name evidence="2" type="ORF">HAX54_052324</name>
</gene>
<feature type="region of interest" description="Disordered" evidence="1">
    <location>
        <begin position="71"/>
        <end position="98"/>
    </location>
</feature>
<evidence type="ECO:0000313" key="3">
    <source>
        <dbReference type="Proteomes" id="UP000823775"/>
    </source>
</evidence>
<accession>A0ABS8SZI1</accession>
<proteinExistence type="predicted"/>
<name>A0ABS8SZI1_DATST</name>
<sequence>MVMEGIQEDIGDGNMQCMNHPYKNSSPGGICALCLQEKLGKLVSSSFSSSIFPSSSSSSSSSVSRSDFVATSSTTTSTLQVPTNNKTTTDYNNYHPYDNNTMRKSRMHFLLTQTQKKKSSNGHASVNMATSGSDSGIVFKRSKSTTTSKNHLHFLEANESEDYGPHRKGFWSFLHYSSSKHYSSTGSSMNSSTRSREKKKEEIVVVEENESPNEAAFNNKVARSRSVGCGSRSFSGDLFEKISTGFGDCTLRRIESQRESKPRFPSVHHKERVNCGGILSYLVSSEENNLNGKSHHISNGRSKNWGWALASPMRAFSKTSSSGKREDSNSSSSNNKNATPNLDAIPSLLTVRS</sequence>
<dbReference type="Proteomes" id="UP000823775">
    <property type="component" value="Unassembled WGS sequence"/>
</dbReference>
<dbReference type="PANTHER" id="PTHR34460">
    <property type="entry name" value="VITELLOGENIN-LIKE PROTEIN"/>
    <property type="match status" value="1"/>
</dbReference>
<evidence type="ECO:0000256" key="1">
    <source>
        <dbReference type="SAM" id="MobiDB-lite"/>
    </source>
</evidence>
<organism evidence="2 3">
    <name type="scientific">Datura stramonium</name>
    <name type="common">Jimsonweed</name>
    <name type="synonym">Common thornapple</name>
    <dbReference type="NCBI Taxonomy" id="4076"/>
    <lineage>
        <taxon>Eukaryota</taxon>
        <taxon>Viridiplantae</taxon>
        <taxon>Streptophyta</taxon>
        <taxon>Embryophyta</taxon>
        <taxon>Tracheophyta</taxon>
        <taxon>Spermatophyta</taxon>
        <taxon>Magnoliopsida</taxon>
        <taxon>eudicotyledons</taxon>
        <taxon>Gunneridae</taxon>
        <taxon>Pentapetalae</taxon>
        <taxon>asterids</taxon>
        <taxon>lamiids</taxon>
        <taxon>Solanales</taxon>
        <taxon>Solanaceae</taxon>
        <taxon>Solanoideae</taxon>
        <taxon>Datureae</taxon>
        <taxon>Datura</taxon>
    </lineage>
</organism>
<evidence type="ECO:0000313" key="2">
    <source>
        <dbReference type="EMBL" id="MCD7464233.1"/>
    </source>
</evidence>
<reference evidence="2 3" key="1">
    <citation type="journal article" date="2021" name="BMC Genomics">
        <title>Datura genome reveals duplications of psychoactive alkaloid biosynthetic genes and high mutation rate following tissue culture.</title>
        <authorList>
            <person name="Rajewski A."/>
            <person name="Carter-House D."/>
            <person name="Stajich J."/>
            <person name="Litt A."/>
        </authorList>
    </citation>
    <scope>NUCLEOTIDE SEQUENCE [LARGE SCALE GENOMIC DNA]</scope>
    <source>
        <strain evidence="2">AR-01</strain>
    </source>
</reference>
<dbReference type="PANTHER" id="PTHR34460:SF8">
    <property type="entry name" value="OVATE FAMILY PROTEIN"/>
    <property type="match status" value="1"/>
</dbReference>
<feature type="region of interest" description="Disordered" evidence="1">
    <location>
        <begin position="316"/>
        <end position="353"/>
    </location>
</feature>
<comment type="caution">
    <text evidence="2">The sequence shown here is derived from an EMBL/GenBank/DDBJ whole genome shotgun (WGS) entry which is preliminary data.</text>
</comment>